<dbReference type="PANTHER" id="PTHR47303">
    <property type="match status" value="1"/>
</dbReference>
<dbReference type="PROSITE" id="PS50088">
    <property type="entry name" value="ANK_REPEAT"/>
    <property type="match status" value="1"/>
</dbReference>
<dbReference type="Gene3D" id="1.25.40.20">
    <property type="entry name" value="Ankyrin repeat-containing domain"/>
    <property type="match status" value="1"/>
</dbReference>
<organism evidence="2 3">
    <name type="scientific">Macleaya cordata</name>
    <name type="common">Five-seeded plume-poppy</name>
    <name type="synonym">Bocconia cordata</name>
    <dbReference type="NCBI Taxonomy" id="56857"/>
    <lineage>
        <taxon>Eukaryota</taxon>
        <taxon>Viridiplantae</taxon>
        <taxon>Streptophyta</taxon>
        <taxon>Embryophyta</taxon>
        <taxon>Tracheophyta</taxon>
        <taxon>Spermatophyta</taxon>
        <taxon>Magnoliopsida</taxon>
        <taxon>Ranunculales</taxon>
        <taxon>Papaveraceae</taxon>
        <taxon>Papaveroideae</taxon>
        <taxon>Macleaya</taxon>
    </lineage>
</organism>
<name>A0A200QZ95_MACCD</name>
<protein>
    <submittedName>
        <fullName evidence="2">Ankyrin repeat</fullName>
    </submittedName>
</protein>
<gene>
    <name evidence="2" type="ORF">BVC80_1829g29</name>
</gene>
<feature type="repeat" description="ANK" evidence="1">
    <location>
        <begin position="86"/>
        <end position="118"/>
    </location>
</feature>
<dbReference type="SMART" id="SM00248">
    <property type="entry name" value="ANK"/>
    <property type="match status" value="3"/>
</dbReference>
<sequence length="186" mass="20732">MQDLEENYGRDHIKENLVLYKAALKGDWRKARVFLNDHPEAVTARITNKQETALHVAARSGHSMFVEKLVRLMPPEALEYKDSSEDGYTALHLAAIAGITRAAKALVKANSDLTQIRDQKGWVPLSIAAYHASSDEHKEMVKYLLTVTRDESQDSWESPFRGTTGGNLILIITASSSYGKHSIDPI</sequence>
<dbReference type="EMBL" id="MVGT01000735">
    <property type="protein sequence ID" value="OVA15741.1"/>
    <property type="molecule type" value="Genomic_DNA"/>
</dbReference>
<dbReference type="PROSITE" id="PS50297">
    <property type="entry name" value="ANK_REP_REGION"/>
    <property type="match status" value="1"/>
</dbReference>
<dbReference type="InParanoid" id="A0A200QZ95"/>
<dbReference type="OrthoDB" id="1925304at2759"/>
<dbReference type="Proteomes" id="UP000195402">
    <property type="component" value="Unassembled WGS sequence"/>
</dbReference>
<dbReference type="Pfam" id="PF12796">
    <property type="entry name" value="Ank_2"/>
    <property type="match status" value="1"/>
</dbReference>
<evidence type="ECO:0000313" key="3">
    <source>
        <dbReference type="Proteomes" id="UP000195402"/>
    </source>
</evidence>
<dbReference type="InterPro" id="IPR036770">
    <property type="entry name" value="Ankyrin_rpt-contain_sf"/>
</dbReference>
<evidence type="ECO:0000313" key="2">
    <source>
        <dbReference type="EMBL" id="OVA15741.1"/>
    </source>
</evidence>
<dbReference type="InterPro" id="IPR002110">
    <property type="entry name" value="Ankyrin_rpt"/>
</dbReference>
<dbReference type="PANTHER" id="PTHR47303:SF1">
    <property type="entry name" value="NF-KAPPA-B INHIBITOR BETA"/>
    <property type="match status" value="1"/>
</dbReference>
<dbReference type="STRING" id="56857.A0A200QZ95"/>
<dbReference type="AlphaFoldDB" id="A0A200QZ95"/>
<evidence type="ECO:0000256" key="1">
    <source>
        <dbReference type="PROSITE-ProRule" id="PRU00023"/>
    </source>
</evidence>
<reference evidence="2 3" key="1">
    <citation type="journal article" date="2017" name="Mol. Plant">
        <title>The Genome of Medicinal Plant Macleaya cordata Provides New Insights into Benzylisoquinoline Alkaloids Metabolism.</title>
        <authorList>
            <person name="Liu X."/>
            <person name="Liu Y."/>
            <person name="Huang P."/>
            <person name="Ma Y."/>
            <person name="Qing Z."/>
            <person name="Tang Q."/>
            <person name="Cao H."/>
            <person name="Cheng P."/>
            <person name="Zheng Y."/>
            <person name="Yuan Z."/>
            <person name="Zhou Y."/>
            <person name="Liu J."/>
            <person name="Tang Z."/>
            <person name="Zhuo Y."/>
            <person name="Zhang Y."/>
            <person name="Yu L."/>
            <person name="Huang J."/>
            <person name="Yang P."/>
            <person name="Peng Q."/>
            <person name="Zhang J."/>
            <person name="Jiang W."/>
            <person name="Zhang Z."/>
            <person name="Lin K."/>
            <person name="Ro D.K."/>
            <person name="Chen X."/>
            <person name="Xiong X."/>
            <person name="Shang Y."/>
            <person name="Huang S."/>
            <person name="Zeng J."/>
        </authorList>
    </citation>
    <scope>NUCLEOTIDE SEQUENCE [LARGE SCALE GENOMIC DNA]</scope>
    <source>
        <strain evidence="3">cv. BLH2017</strain>
        <tissue evidence="2">Root</tissue>
    </source>
</reference>
<dbReference type="OMA" id="AMIMGSM"/>
<proteinExistence type="predicted"/>
<comment type="caution">
    <text evidence="2">The sequence shown here is derived from an EMBL/GenBank/DDBJ whole genome shotgun (WGS) entry which is preliminary data.</text>
</comment>
<dbReference type="SUPFAM" id="SSF48403">
    <property type="entry name" value="Ankyrin repeat"/>
    <property type="match status" value="1"/>
</dbReference>
<keyword evidence="1" id="KW-0040">ANK repeat</keyword>
<keyword evidence="3" id="KW-1185">Reference proteome</keyword>
<accession>A0A200QZ95</accession>